<accession>A0A2K8T2S6</accession>
<proteinExistence type="predicted"/>
<dbReference type="PANTHER" id="PTHR39638:SF2">
    <property type="entry name" value="YCF35"/>
    <property type="match status" value="1"/>
</dbReference>
<dbReference type="KEGG" id="nfl:COO91_08114"/>
<dbReference type="Pfam" id="PF06868">
    <property type="entry name" value="DUF1257"/>
    <property type="match status" value="1"/>
</dbReference>
<dbReference type="InterPro" id="IPR009666">
    <property type="entry name" value="Uncharacterised_Ycf35"/>
</dbReference>
<evidence type="ECO:0008006" key="3">
    <source>
        <dbReference type="Google" id="ProtNLM"/>
    </source>
</evidence>
<dbReference type="Proteomes" id="UP000232003">
    <property type="component" value="Chromosome"/>
</dbReference>
<dbReference type="PANTHER" id="PTHR39638">
    <property type="entry name" value="YCF35"/>
    <property type="match status" value="1"/>
</dbReference>
<reference evidence="1 2" key="1">
    <citation type="submission" date="2017-11" db="EMBL/GenBank/DDBJ databases">
        <title>Complete genome of a free-living desiccation-tolerant cyanobacterium and its photosynthetic adaptation to extreme terrestrial habitat.</title>
        <authorList>
            <person name="Shang J."/>
        </authorList>
    </citation>
    <scope>NUCLEOTIDE SEQUENCE [LARGE SCALE GENOMIC DNA]</scope>
    <source>
        <strain evidence="1 2">CCNUN1</strain>
    </source>
</reference>
<dbReference type="AlphaFoldDB" id="A0A2K8T2S6"/>
<dbReference type="RefSeq" id="WP_100902201.1">
    <property type="nucleotide sequence ID" value="NZ_CAWNNC010000001.1"/>
</dbReference>
<dbReference type="OrthoDB" id="515564at2"/>
<organism evidence="1 2">
    <name type="scientific">Nostoc flagelliforme CCNUN1</name>
    <dbReference type="NCBI Taxonomy" id="2038116"/>
    <lineage>
        <taxon>Bacteria</taxon>
        <taxon>Bacillati</taxon>
        <taxon>Cyanobacteriota</taxon>
        <taxon>Cyanophyceae</taxon>
        <taxon>Nostocales</taxon>
        <taxon>Nostocaceae</taxon>
        <taxon>Nostoc</taxon>
    </lineage>
</organism>
<name>A0A2K8T2S6_9NOSO</name>
<sequence>MSHFSTVKTKLANRECLVQALQDLKLNPQVYETAQSLKGYYGSSQGQSAEIIVSGRTIKARADIGFKWNQSSGVYEVIHDSYETVPKLGKDFFSNKLMLAYGQRMVRAKAAELQEQFGECAIAEETNGTVQTLRLTFAGHQEVQQYVRR</sequence>
<evidence type="ECO:0000313" key="1">
    <source>
        <dbReference type="EMBL" id="AUB42016.1"/>
    </source>
</evidence>
<protein>
    <recommendedName>
        <fullName evidence="3">DUF1257 domain-containing protein</fullName>
    </recommendedName>
</protein>
<dbReference type="EMBL" id="CP024785">
    <property type="protein sequence ID" value="AUB42016.1"/>
    <property type="molecule type" value="Genomic_DNA"/>
</dbReference>
<keyword evidence="2" id="KW-1185">Reference proteome</keyword>
<gene>
    <name evidence="1" type="ORF">COO91_08114</name>
</gene>
<evidence type="ECO:0000313" key="2">
    <source>
        <dbReference type="Proteomes" id="UP000232003"/>
    </source>
</evidence>